<dbReference type="InterPro" id="IPR036230">
    <property type="entry name" value="LeuA_allosteric_dom_sf"/>
</dbReference>
<feature type="binding site" evidence="11">
    <location>
        <position position="266"/>
    </location>
    <ligand>
        <name>Mn(2+)</name>
        <dbReference type="ChEBI" id="CHEBI:29035"/>
    </ligand>
</feature>
<gene>
    <name evidence="11" type="primary">leuA</name>
    <name evidence="13" type="ORF">SAMN04490178_107101</name>
</gene>
<feature type="region of interest" description="Regulatory domain" evidence="11">
    <location>
        <begin position="462"/>
        <end position="581"/>
    </location>
</feature>
<dbReference type="EC" id="2.3.3.13" evidence="3 11"/>
<keyword evidence="9 11" id="KW-0464">Manganese</keyword>
<dbReference type="GO" id="GO:0009098">
    <property type="term" value="P:L-leucine biosynthetic process"/>
    <property type="evidence" value="ECO:0007669"/>
    <property type="project" value="UniProtKB-UniRule"/>
</dbReference>
<dbReference type="InterPro" id="IPR013709">
    <property type="entry name" value="2-isopropylmalate_synth_dimer"/>
</dbReference>
<dbReference type="FunFam" id="3.20.20.70:FF:000010">
    <property type="entry name" value="2-isopropylmalate synthase"/>
    <property type="match status" value="1"/>
</dbReference>
<dbReference type="PROSITE" id="PS00815">
    <property type="entry name" value="AIPM_HOMOCIT_SYNTH_1"/>
    <property type="match status" value="1"/>
</dbReference>
<comment type="pathway">
    <text evidence="1 11">Amino-acid biosynthesis; L-leucine biosynthesis; L-leucine from 3-methyl-2-oxobutanoate: step 1/4.</text>
</comment>
<evidence type="ECO:0000313" key="14">
    <source>
        <dbReference type="Proteomes" id="UP000198847"/>
    </source>
</evidence>
<comment type="subunit">
    <text evidence="11">Homodimer.</text>
</comment>
<dbReference type="EMBL" id="FODY01000007">
    <property type="protein sequence ID" value="SEO94228.1"/>
    <property type="molecule type" value="Genomic_DNA"/>
</dbReference>
<keyword evidence="10 11" id="KW-0100">Branched-chain amino acid biosynthesis</keyword>
<evidence type="ECO:0000256" key="4">
    <source>
        <dbReference type="ARBA" id="ARBA00018198"/>
    </source>
</evidence>
<dbReference type="GO" id="GO:0030145">
    <property type="term" value="F:manganese ion binding"/>
    <property type="evidence" value="ECO:0007669"/>
    <property type="project" value="UniProtKB-UniRule"/>
</dbReference>
<dbReference type="Pfam" id="PF08502">
    <property type="entry name" value="LeuA_dimer"/>
    <property type="match status" value="1"/>
</dbReference>
<evidence type="ECO:0000256" key="6">
    <source>
        <dbReference type="ARBA" id="ARBA00022605"/>
    </source>
</evidence>
<dbReference type="PANTHER" id="PTHR10277">
    <property type="entry name" value="HOMOCITRATE SYNTHASE-RELATED"/>
    <property type="match status" value="1"/>
</dbReference>
<dbReference type="PANTHER" id="PTHR10277:SF9">
    <property type="entry name" value="2-ISOPROPYLMALATE SYNTHASE 1, CHLOROPLASTIC-RELATED"/>
    <property type="match status" value="1"/>
</dbReference>
<evidence type="ECO:0000256" key="11">
    <source>
        <dbReference type="HAMAP-Rule" id="MF_01025"/>
    </source>
</evidence>
<comment type="similarity">
    <text evidence="2 11">Belongs to the alpha-IPM synthase/homocitrate synthase family. LeuA type 1 subfamily.</text>
</comment>
<keyword evidence="11" id="KW-0963">Cytoplasm</keyword>
<dbReference type="Pfam" id="PF22617">
    <property type="entry name" value="HCS_D2"/>
    <property type="match status" value="1"/>
</dbReference>
<keyword evidence="5 11" id="KW-0432">Leucine biosynthesis</keyword>
<comment type="cofactor">
    <cofactor evidence="11">
        <name>Mn(2+)</name>
        <dbReference type="ChEBI" id="CHEBI:29035"/>
    </cofactor>
</comment>
<evidence type="ECO:0000256" key="2">
    <source>
        <dbReference type="ARBA" id="ARBA00009396"/>
    </source>
</evidence>
<dbReference type="InterPro" id="IPR005671">
    <property type="entry name" value="LeuA_bact_synth"/>
</dbReference>
<dbReference type="CDD" id="cd07940">
    <property type="entry name" value="DRE_TIM_IPMS"/>
    <property type="match status" value="1"/>
</dbReference>
<dbReference type="PROSITE" id="PS50991">
    <property type="entry name" value="PYR_CT"/>
    <property type="match status" value="1"/>
</dbReference>
<dbReference type="InterPro" id="IPR054691">
    <property type="entry name" value="LeuA/HCS_post-cat"/>
</dbReference>
<dbReference type="SUPFAM" id="SSF110921">
    <property type="entry name" value="2-isopropylmalate synthase LeuA, allosteric (dimerisation) domain"/>
    <property type="match status" value="1"/>
</dbReference>
<evidence type="ECO:0000259" key="12">
    <source>
        <dbReference type="PROSITE" id="PS50991"/>
    </source>
</evidence>
<feature type="binding site" evidence="11">
    <location>
        <position position="300"/>
    </location>
    <ligand>
        <name>Mn(2+)</name>
        <dbReference type="ChEBI" id="CHEBI:29035"/>
    </ligand>
</feature>
<dbReference type="InterPro" id="IPR002034">
    <property type="entry name" value="AIPM/Hcit_synth_CS"/>
</dbReference>
<dbReference type="GO" id="GO:0003852">
    <property type="term" value="F:2-isopropylmalate synthase activity"/>
    <property type="evidence" value="ECO:0007669"/>
    <property type="project" value="UniProtKB-UniRule"/>
</dbReference>
<keyword evidence="7 11" id="KW-0808">Transferase</keyword>
<evidence type="ECO:0000256" key="3">
    <source>
        <dbReference type="ARBA" id="ARBA00012973"/>
    </source>
</evidence>
<dbReference type="Gene3D" id="3.30.160.270">
    <property type="match status" value="1"/>
</dbReference>
<evidence type="ECO:0000256" key="7">
    <source>
        <dbReference type="ARBA" id="ARBA00022679"/>
    </source>
</evidence>
<evidence type="ECO:0000256" key="1">
    <source>
        <dbReference type="ARBA" id="ARBA00004689"/>
    </source>
</evidence>
<dbReference type="GO" id="GO:0005737">
    <property type="term" value="C:cytoplasm"/>
    <property type="evidence" value="ECO:0007669"/>
    <property type="project" value="UniProtKB-UniRule"/>
</dbReference>
<evidence type="ECO:0000313" key="13">
    <source>
        <dbReference type="EMBL" id="SEO94228.1"/>
    </source>
</evidence>
<keyword evidence="8 11" id="KW-0479">Metal-binding</keyword>
<dbReference type="InterPro" id="IPR050073">
    <property type="entry name" value="2-IPM_HCS-like"/>
</dbReference>
<name>A0A1H8TUY1_9FIRM</name>
<comment type="function">
    <text evidence="11">Catalyzes the condensation of the acetyl group of acetyl-CoA with 3-methyl-2-oxobutanoate (2-ketoisovalerate) to form 3-carboxy-3-hydroxy-4-methylpentanoate (2-isopropylmalate).</text>
</comment>
<evidence type="ECO:0000256" key="5">
    <source>
        <dbReference type="ARBA" id="ARBA00022430"/>
    </source>
</evidence>
<dbReference type="SMART" id="SM00917">
    <property type="entry name" value="LeuA_dimer"/>
    <property type="match status" value="1"/>
</dbReference>
<feature type="domain" description="Pyruvate carboxyltransferase" evidence="12">
    <location>
        <begin position="65"/>
        <end position="329"/>
    </location>
</feature>
<reference evidence="13 14" key="1">
    <citation type="submission" date="2016-10" db="EMBL/GenBank/DDBJ databases">
        <authorList>
            <person name="de Groot N.N."/>
        </authorList>
    </citation>
    <scope>NUCLEOTIDE SEQUENCE [LARGE SCALE GENOMIC DNA]</scope>
    <source>
        <strain evidence="13 14">DSM 13305</strain>
    </source>
</reference>
<keyword evidence="14" id="KW-1185">Reference proteome</keyword>
<dbReference type="Proteomes" id="UP000198847">
    <property type="component" value="Unassembled WGS sequence"/>
</dbReference>
<evidence type="ECO:0000256" key="10">
    <source>
        <dbReference type="ARBA" id="ARBA00023304"/>
    </source>
</evidence>
<dbReference type="Gene3D" id="3.20.20.70">
    <property type="entry name" value="Aldolase class I"/>
    <property type="match status" value="1"/>
</dbReference>
<evidence type="ECO:0000256" key="9">
    <source>
        <dbReference type="ARBA" id="ARBA00023211"/>
    </source>
</evidence>
<dbReference type="HAMAP" id="MF_01025">
    <property type="entry name" value="LeuA_type1"/>
    <property type="match status" value="1"/>
</dbReference>
<dbReference type="InterPro" id="IPR013785">
    <property type="entry name" value="Aldolase_TIM"/>
</dbReference>
<sequence length="581" mass="63792">MVLAVEQAGSLLNQLEWYHEFTPVSIYIETGFFSCPPPAADNDSPYRNQTGYLKKGDMRIMGRKIVVLDTTLRDGEQVPGAKLNLQEKLRIAQQLKTLKVDIIEAGFPISSQGDFEAVRRIAKEVVDGPVITALARAVKADIDAVYESVKEAQKPLIHIVLGVSDSHIQAKLRKSKEAIMQMGVDAVKYAKTLLPEVQYSTEDATRADFEYLWQTIEAAVKAGATIINVPDTVGYAVPEEFGELIRKLNYRLKNTNDKVLLSVHCHNDTGLATANTLAAVKNGADKVECTLNGIGERAGNAALEEVVVGIRLRADYYGAYTNIATREIKATSTLVSNLMGLEVQVNKAVTGDNAFAHSSGIHQDGLLKDRGTYEILRPEDVGVENMELILTARSGRHAFKSAIAPFLHGQPSEADFEQLFARFLELADMKKEIYNHDLYHIAEAYYAAREDNPYAGAESLYELQTLQVVSNDIFPSASVKIRCGNQIFKDSAVGDGPIDALYKAINQVVKLDVQLLEYKISSISKGNEALGRVHLKISHNGVIHSGKAVDTDIIKASAEAYLSALNQVLLESWKAERSAVQ</sequence>
<dbReference type="Gene3D" id="1.10.238.260">
    <property type="match status" value="1"/>
</dbReference>
<evidence type="ECO:0000256" key="8">
    <source>
        <dbReference type="ARBA" id="ARBA00022723"/>
    </source>
</evidence>
<protein>
    <recommendedName>
        <fullName evidence="4 11">2-isopropylmalate synthase</fullName>
        <ecNumber evidence="3 11">2.3.3.13</ecNumber>
    </recommendedName>
    <alternativeName>
        <fullName evidence="11">Alpha-IPM synthase</fullName>
    </alternativeName>
    <alternativeName>
        <fullName evidence="11">Alpha-isopropylmalate synthase</fullName>
    </alternativeName>
</protein>
<accession>A0A1H8TUY1</accession>
<dbReference type="AlphaFoldDB" id="A0A1H8TUY1"/>
<feature type="binding site" evidence="11">
    <location>
        <position position="74"/>
    </location>
    <ligand>
        <name>Mn(2+)</name>
        <dbReference type="ChEBI" id="CHEBI:29035"/>
    </ligand>
</feature>
<proteinExistence type="inferred from homology"/>
<keyword evidence="6 11" id="KW-0028">Amino-acid biosynthesis</keyword>
<dbReference type="GO" id="GO:0003985">
    <property type="term" value="F:acetyl-CoA C-acetyltransferase activity"/>
    <property type="evidence" value="ECO:0007669"/>
    <property type="project" value="UniProtKB-UniRule"/>
</dbReference>
<dbReference type="Pfam" id="PF00682">
    <property type="entry name" value="HMGL-like"/>
    <property type="match status" value="1"/>
</dbReference>
<dbReference type="PROSITE" id="PS00816">
    <property type="entry name" value="AIPM_HOMOCIT_SYNTH_2"/>
    <property type="match status" value="1"/>
</dbReference>
<feature type="binding site" evidence="11">
    <location>
        <position position="264"/>
    </location>
    <ligand>
        <name>Mn(2+)</name>
        <dbReference type="ChEBI" id="CHEBI:29035"/>
    </ligand>
</feature>
<dbReference type="NCBIfam" id="NF002086">
    <property type="entry name" value="PRK00915.1-3"/>
    <property type="match status" value="1"/>
</dbReference>
<dbReference type="NCBIfam" id="TIGR00973">
    <property type="entry name" value="leuA_bact"/>
    <property type="match status" value="1"/>
</dbReference>
<comment type="catalytic activity">
    <reaction evidence="11">
        <text>3-methyl-2-oxobutanoate + acetyl-CoA + H2O = (2S)-2-isopropylmalate + CoA + H(+)</text>
        <dbReference type="Rhea" id="RHEA:21524"/>
        <dbReference type="ChEBI" id="CHEBI:1178"/>
        <dbReference type="ChEBI" id="CHEBI:11851"/>
        <dbReference type="ChEBI" id="CHEBI:15377"/>
        <dbReference type="ChEBI" id="CHEBI:15378"/>
        <dbReference type="ChEBI" id="CHEBI:57287"/>
        <dbReference type="ChEBI" id="CHEBI:57288"/>
        <dbReference type="EC" id="2.3.3.13"/>
    </reaction>
</comment>
<dbReference type="InterPro" id="IPR000891">
    <property type="entry name" value="PYR_CT"/>
</dbReference>
<dbReference type="FunFam" id="1.10.238.260:FF:000001">
    <property type="entry name" value="2-isopropylmalate synthase"/>
    <property type="match status" value="1"/>
</dbReference>
<dbReference type="UniPathway" id="UPA00048">
    <property type="reaction ID" value="UER00070"/>
</dbReference>
<organism evidence="13 14">
    <name type="scientific">Propionispora vibrioides</name>
    <dbReference type="NCBI Taxonomy" id="112903"/>
    <lineage>
        <taxon>Bacteria</taxon>
        <taxon>Bacillati</taxon>
        <taxon>Bacillota</taxon>
        <taxon>Negativicutes</taxon>
        <taxon>Selenomonadales</taxon>
        <taxon>Sporomusaceae</taxon>
        <taxon>Propionispora</taxon>
    </lineage>
</organism>
<dbReference type="STRING" id="112903.SAMN04490178_107101"/>
<dbReference type="SUPFAM" id="SSF51569">
    <property type="entry name" value="Aldolase"/>
    <property type="match status" value="1"/>
</dbReference>